<evidence type="ECO:0000313" key="4">
    <source>
        <dbReference type="Proteomes" id="UP000002029"/>
    </source>
</evidence>
<dbReference type="eggNOG" id="COG3206">
    <property type="taxonomic scope" value="Bacteria"/>
</dbReference>
<keyword evidence="4" id="KW-1185">Reference proteome</keyword>
<dbReference type="Proteomes" id="UP000002029">
    <property type="component" value="Chromosome"/>
</dbReference>
<dbReference type="AlphaFoldDB" id="D2ARR7"/>
<keyword evidence="2" id="KW-0812">Transmembrane</keyword>
<feature type="compositionally biased region" description="Basic and acidic residues" evidence="1">
    <location>
        <begin position="16"/>
        <end position="26"/>
    </location>
</feature>
<gene>
    <name evidence="3" type="ordered locus">Sros_1604</name>
</gene>
<feature type="compositionally biased region" description="Polar residues" evidence="1">
    <location>
        <begin position="1"/>
        <end position="11"/>
    </location>
</feature>
<dbReference type="OrthoDB" id="3426638at2"/>
<keyword evidence="2" id="KW-0472">Membrane</keyword>
<feature type="region of interest" description="Disordered" evidence="1">
    <location>
        <begin position="1"/>
        <end position="30"/>
    </location>
</feature>
<proteinExistence type="predicted"/>
<protein>
    <recommendedName>
        <fullName evidence="5">DUF4407 domain-containing protein</fullName>
    </recommendedName>
</protein>
<feature type="transmembrane region" description="Helical" evidence="2">
    <location>
        <begin position="129"/>
        <end position="148"/>
    </location>
</feature>
<dbReference type="HOGENOM" id="CLU_051675_0_0_11"/>
<dbReference type="STRING" id="479432.Sros_1604"/>
<keyword evidence="2" id="KW-1133">Transmembrane helix</keyword>
<organism evidence="3 4">
    <name type="scientific">Streptosporangium roseum (strain ATCC 12428 / DSM 43021 / JCM 3005 / KCTC 9067 / NCIMB 10171 / NRRL 2505 / NI 9100)</name>
    <dbReference type="NCBI Taxonomy" id="479432"/>
    <lineage>
        <taxon>Bacteria</taxon>
        <taxon>Bacillati</taxon>
        <taxon>Actinomycetota</taxon>
        <taxon>Actinomycetes</taxon>
        <taxon>Streptosporangiales</taxon>
        <taxon>Streptosporangiaceae</taxon>
        <taxon>Streptosporangium</taxon>
    </lineage>
</organism>
<evidence type="ECO:0000313" key="3">
    <source>
        <dbReference type="EMBL" id="ACZ84596.1"/>
    </source>
</evidence>
<feature type="transmembrane region" description="Helical" evidence="2">
    <location>
        <begin position="62"/>
        <end position="80"/>
    </location>
</feature>
<evidence type="ECO:0000256" key="1">
    <source>
        <dbReference type="SAM" id="MobiDB-lite"/>
    </source>
</evidence>
<dbReference type="Pfam" id="PF14362">
    <property type="entry name" value="DUF4407"/>
    <property type="match status" value="1"/>
</dbReference>
<dbReference type="KEGG" id="sro:Sros_1604"/>
<evidence type="ECO:0008006" key="5">
    <source>
        <dbReference type="Google" id="ProtNLM"/>
    </source>
</evidence>
<feature type="transmembrane region" description="Helical" evidence="2">
    <location>
        <begin position="86"/>
        <end position="109"/>
    </location>
</feature>
<dbReference type="EMBL" id="CP001814">
    <property type="protein sequence ID" value="ACZ84596.1"/>
    <property type="molecule type" value="Genomic_DNA"/>
</dbReference>
<name>D2ARR7_STRRD</name>
<dbReference type="InterPro" id="IPR025519">
    <property type="entry name" value="DUF4407"/>
</dbReference>
<dbReference type="RefSeq" id="WP_012888341.1">
    <property type="nucleotide sequence ID" value="NC_013595.1"/>
</dbReference>
<reference evidence="3 4" key="1">
    <citation type="journal article" date="2010" name="Stand. Genomic Sci.">
        <title>Complete genome sequence of Streptosporangium roseum type strain (NI 9100).</title>
        <authorList>
            <person name="Nolan M."/>
            <person name="Sikorski J."/>
            <person name="Jando M."/>
            <person name="Lucas S."/>
            <person name="Lapidus A."/>
            <person name="Glavina Del Rio T."/>
            <person name="Chen F."/>
            <person name="Tice H."/>
            <person name="Pitluck S."/>
            <person name="Cheng J.F."/>
            <person name="Chertkov O."/>
            <person name="Sims D."/>
            <person name="Meincke L."/>
            <person name="Brettin T."/>
            <person name="Han C."/>
            <person name="Detter J.C."/>
            <person name="Bruce D."/>
            <person name="Goodwin L."/>
            <person name="Land M."/>
            <person name="Hauser L."/>
            <person name="Chang Y.J."/>
            <person name="Jeffries C.D."/>
            <person name="Ivanova N."/>
            <person name="Mavromatis K."/>
            <person name="Mikhailova N."/>
            <person name="Chen A."/>
            <person name="Palaniappan K."/>
            <person name="Chain P."/>
            <person name="Rohde M."/>
            <person name="Goker M."/>
            <person name="Bristow J."/>
            <person name="Eisen J.A."/>
            <person name="Markowitz V."/>
            <person name="Hugenholtz P."/>
            <person name="Kyrpides N.C."/>
            <person name="Klenk H.P."/>
        </authorList>
    </citation>
    <scope>NUCLEOTIDE SEQUENCE [LARGE SCALE GENOMIC DNA]</scope>
    <source>
        <strain evidence="4">ATCC 12428 / DSM 43021 / JCM 3005 / NI 9100</strain>
    </source>
</reference>
<sequence>MAIETVGQTTGPADETPPRDPRDGYRPRSAWSPGRLLRSVVGIDEVLLTRVPEERPRYTRQGALVVATAVMAAMSMGYALRSVFDAPWPVVVLIALIWGVLIGILDSWLVISTNGVIGRGRRRMLLPRLLIAVVVGVIIAEPLTIRIFESAILQRIEQDYQEADKTLRSDYASCYPKAGEPAADPVKCREFRLNLPKPNDTDARKALEATRAKLSREFNAKQRILARKQRAADLECNGTSGAGRTGRAGEGVNCQRLRADVNDYRNTSNIGQLSTGMAGLDAQIIELSGTERVSGMKYEAQVAEAIDSEVRRQDEARPDSPGLLERMETLAALSAEKDSILLAHTFLTLLFLLIDCSPVLTKLLSRPTSYDRRLAEQLSDREEAHTVDLDRGKRVRRDADEVHAHQAELKVREHMTAASRRAGILDARREAAIRAELGAIDAERGSGPDGRD</sequence>
<evidence type="ECO:0000256" key="2">
    <source>
        <dbReference type="SAM" id="Phobius"/>
    </source>
</evidence>
<accession>D2ARR7</accession>